<name>A0ABT8KPF2_9BACT</name>
<dbReference type="Pfam" id="PF00355">
    <property type="entry name" value="Rieske"/>
    <property type="match status" value="1"/>
</dbReference>
<evidence type="ECO:0000256" key="1">
    <source>
        <dbReference type="ARBA" id="ARBA00022714"/>
    </source>
</evidence>
<dbReference type="SUPFAM" id="SSF50022">
    <property type="entry name" value="ISP domain"/>
    <property type="match status" value="1"/>
</dbReference>
<evidence type="ECO:0000313" key="8">
    <source>
        <dbReference type="EMBL" id="MDN5201573.1"/>
    </source>
</evidence>
<keyword evidence="3" id="KW-0408">Iron</keyword>
<dbReference type="PANTHER" id="PTHR21496">
    <property type="entry name" value="FERREDOXIN-RELATED"/>
    <property type="match status" value="1"/>
</dbReference>
<evidence type="ECO:0000256" key="2">
    <source>
        <dbReference type="ARBA" id="ARBA00022723"/>
    </source>
</evidence>
<evidence type="ECO:0000256" key="5">
    <source>
        <dbReference type="ARBA" id="ARBA00034078"/>
    </source>
</evidence>
<dbReference type="RefSeq" id="WP_346751601.1">
    <property type="nucleotide sequence ID" value="NZ_JAUJEA010000003.1"/>
</dbReference>
<comment type="cofactor">
    <cofactor evidence="5">
        <name>[2Fe-2S] cluster</name>
        <dbReference type="ChEBI" id="CHEBI:190135"/>
    </cofactor>
</comment>
<dbReference type="InterPro" id="IPR017941">
    <property type="entry name" value="Rieske_2Fe-2S"/>
</dbReference>
<feature type="domain" description="Rieske" evidence="7">
    <location>
        <begin position="9"/>
        <end position="104"/>
    </location>
</feature>
<keyword evidence="2" id="KW-0479">Metal-binding</keyword>
<dbReference type="EMBL" id="JAUJEA010000003">
    <property type="protein sequence ID" value="MDN5201573.1"/>
    <property type="molecule type" value="Genomic_DNA"/>
</dbReference>
<dbReference type="InterPro" id="IPR036922">
    <property type="entry name" value="Rieske_2Fe-2S_sf"/>
</dbReference>
<accession>A0ABT8KPF2</accession>
<comment type="caution">
    <text evidence="8">The sequence shown here is derived from an EMBL/GenBank/DDBJ whole genome shotgun (WGS) entry which is preliminary data.</text>
</comment>
<comment type="similarity">
    <text evidence="6">Belongs to the bacterial ring-hydroxylating dioxygenase ferredoxin component family.</text>
</comment>
<dbReference type="PROSITE" id="PS51296">
    <property type="entry name" value="RIESKE"/>
    <property type="match status" value="1"/>
</dbReference>
<organism evidence="8 9">
    <name type="scientific">Splendidivirga corallicola</name>
    <dbReference type="NCBI Taxonomy" id="3051826"/>
    <lineage>
        <taxon>Bacteria</taxon>
        <taxon>Pseudomonadati</taxon>
        <taxon>Bacteroidota</taxon>
        <taxon>Cytophagia</taxon>
        <taxon>Cytophagales</taxon>
        <taxon>Splendidivirgaceae</taxon>
        <taxon>Splendidivirga</taxon>
    </lineage>
</organism>
<evidence type="ECO:0000256" key="4">
    <source>
        <dbReference type="ARBA" id="ARBA00023014"/>
    </source>
</evidence>
<evidence type="ECO:0000259" key="7">
    <source>
        <dbReference type="PROSITE" id="PS51296"/>
    </source>
</evidence>
<sequence>MKWYKIFNSLEIATQKIPVNTAKLLLIGDRRICLAHTLEGFFAVSDTCTHLGESLSKGNLNYLNEVICPWHSYRFNLKTGEECERRCRALETYAIKLTNDGLFIGLITQ</sequence>
<keyword evidence="1" id="KW-0001">2Fe-2S</keyword>
<dbReference type="PANTHER" id="PTHR21496:SF0">
    <property type="entry name" value="RIESKE DOMAIN-CONTAINING PROTEIN"/>
    <property type="match status" value="1"/>
</dbReference>
<protein>
    <submittedName>
        <fullName evidence="8">Rieske 2Fe-2S domain-containing protein</fullName>
    </submittedName>
</protein>
<evidence type="ECO:0000256" key="6">
    <source>
        <dbReference type="ARBA" id="ARBA00038001"/>
    </source>
</evidence>
<proteinExistence type="inferred from homology"/>
<evidence type="ECO:0000256" key="3">
    <source>
        <dbReference type="ARBA" id="ARBA00023004"/>
    </source>
</evidence>
<dbReference type="Proteomes" id="UP001172082">
    <property type="component" value="Unassembled WGS sequence"/>
</dbReference>
<dbReference type="Gene3D" id="2.102.10.10">
    <property type="entry name" value="Rieske [2Fe-2S] iron-sulphur domain"/>
    <property type="match status" value="1"/>
</dbReference>
<keyword evidence="4" id="KW-0411">Iron-sulfur</keyword>
<gene>
    <name evidence="8" type="ORF">QQ008_09380</name>
</gene>
<evidence type="ECO:0000313" key="9">
    <source>
        <dbReference type="Proteomes" id="UP001172082"/>
    </source>
</evidence>
<keyword evidence="9" id="KW-1185">Reference proteome</keyword>
<reference evidence="8" key="1">
    <citation type="submission" date="2023-06" db="EMBL/GenBank/DDBJ databases">
        <title>Genomic of Parafulvivirga corallium.</title>
        <authorList>
            <person name="Wang G."/>
        </authorList>
    </citation>
    <scope>NUCLEOTIDE SEQUENCE</scope>
    <source>
        <strain evidence="8">BMA10</strain>
    </source>
</reference>